<reference evidence="2" key="1">
    <citation type="submission" date="2020-10" db="EMBL/GenBank/DDBJ databases">
        <authorList>
            <person name="Gilroy R."/>
        </authorList>
    </citation>
    <scope>NUCLEOTIDE SEQUENCE</scope>
    <source>
        <strain evidence="2">CHK186-9395</strain>
    </source>
</reference>
<dbReference type="EMBL" id="DVOJ01000006">
    <property type="protein sequence ID" value="HIV01240.1"/>
    <property type="molecule type" value="Genomic_DNA"/>
</dbReference>
<reference evidence="2" key="2">
    <citation type="journal article" date="2021" name="PeerJ">
        <title>Extensive microbial diversity within the chicken gut microbiome revealed by metagenomics and culture.</title>
        <authorList>
            <person name="Gilroy R."/>
            <person name="Ravi A."/>
            <person name="Getino M."/>
            <person name="Pursley I."/>
            <person name="Horton D.L."/>
            <person name="Alikhan N.F."/>
            <person name="Baker D."/>
            <person name="Gharbi K."/>
            <person name="Hall N."/>
            <person name="Watson M."/>
            <person name="Adriaenssens E.M."/>
            <person name="Foster-Nyarko E."/>
            <person name="Jarju S."/>
            <person name="Secka A."/>
            <person name="Antonio M."/>
            <person name="Oren A."/>
            <person name="Chaudhuri R.R."/>
            <person name="La Ragione R."/>
            <person name="Hildebrand F."/>
            <person name="Pallen M.J."/>
        </authorList>
    </citation>
    <scope>NUCLEOTIDE SEQUENCE</scope>
    <source>
        <strain evidence="2">CHK186-9395</strain>
    </source>
</reference>
<accession>A0A9D1SYB1</accession>
<gene>
    <name evidence="2" type="ORF">IAA62_01630</name>
</gene>
<proteinExistence type="predicted"/>
<feature type="compositionally biased region" description="Basic and acidic residues" evidence="1">
    <location>
        <begin position="331"/>
        <end position="350"/>
    </location>
</feature>
<protein>
    <submittedName>
        <fullName evidence="2">Uncharacterized protein</fullName>
    </submittedName>
</protein>
<organism evidence="2 3">
    <name type="scientific">Candidatus Caccopulliclostridium gallistercoris</name>
    <dbReference type="NCBI Taxonomy" id="2840719"/>
    <lineage>
        <taxon>Bacteria</taxon>
        <taxon>Bacillati</taxon>
        <taxon>Bacillota</taxon>
        <taxon>Clostridia</taxon>
        <taxon>Candidatus Caccopulliclostridium</taxon>
    </lineage>
</organism>
<feature type="compositionally biased region" description="Low complexity" evidence="1">
    <location>
        <begin position="357"/>
        <end position="370"/>
    </location>
</feature>
<comment type="caution">
    <text evidence="2">The sequence shown here is derived from an EMBL/GenBank/DDBJ whole genome shotgun (WGS) entry which is preliminary data.</text>
</comment>
<evidence type="ECO:0000313" key="2">
    <source>
        <dbReference type="EMBL" id="HIV01240.1"/>
    </source>
</evidence>
<dbReference type="AlphaFoldDB" id="A0A9D1SYB1"/>
<dbReference type="Proteomes" id="UP000886861">
    <property type="component" value="Unassembled WGS sequence"/>
</dbReference>
<sequence length="384" mass="44513">MRAEAILNKLTGGTVTDKAYLVDMITKYGRREKDKEEVKKLGQKLYQILLDNGLNEKPEIDKDRLLEKADNYIYADRNKDAIEILKVLESQEDWELKKDKYPIYYFNNEIEVKKFSYLNPNLDFLWKPSIKNEILTLLSHAEIKLKLYKEARETLGFFRKINPVNINLFMLEAKLEKEKNLEKFKNILFDAFNYAYTQGQYANIYSELSYYYEKKSEYEIAYCLLRAATSFSDSLEIEIAEKKLHEKFKDLGLKLPKLTGEEVGNKLTAINIPIMITEEMFTAVSEGYTAYLESGYANPEGKDYFRAVLLSVTNDPNYVYNLEDMANVPKTSEEQAIEKKEEKEEKERVVKAKPKNSSKTTKSASKPKNSTKTDKTSTSKGGKK</sequence>
<evidence type="ECO:0000256" key="1">
    <source>
        <dbReference type="SAM" id="MobiDB-lite"/>
    </source>
</evidence>
<feature type="region of interest" description="Disordered" evidence="1">
    <location>
        <begin position="331"/>
        <end position="384"/>
    </location>
</feature>
<evidence type="ECO:0000313" key="3">
    <source>
        <dbReference type="Proteomes" id="UP000886861"/>
    </source>
</evidence>
<name>A0A9D1SYB1_9FIRM</name>